<keyword evidence="6 10" id="KW-0547">Nucleotide-binding</keyword>
<reference evidence="12 13" key="2">
    <citation type="journal article" date="2011" name="Stand. Genomic Sci.">
        <title>Complete genome sequence of Calditerrivibrio nitroreducens type strain (Yu37-1).</title>
        <authorList>
            <person name="Pitluck S."/>
            <person name="Sikorski J."/>
            <person name="Zeytun A."/>
            <person name="Lapidus A."/>
            <person name="Nolan M."/>
            <person name="Lucas S."/>
            <person name="Hammon N."/>
            <person name="Deshpande S."/>
            <person name="Cheng J.F."/>
            <person name="Tapia R."/>
            <person name="Han C."/>
            <person name="Goodwin L."/>
            <person name="Liolios K."/>
            <person name="Pagani I."/>
            <person name="Ivanova N."/>
            <person name="Mavromatis K."/>
            <person name="Pati A."/>
            <person name="Chen A."/>
            <person name="Palaniappan K."/>
            <person name="Hauser L."/>
            <person name="Chang Y.J."/>
            <person name="Jeffries C.D."/>
            <person name="Detter J.C."/>
            <person name="Brambilla E."/>
            <person name="Djao O.D."/>
            <person name="Rohde M."/>
            <person name="Spring S."/>
            <person name="Goker M."/>
            <person name="Woyke T."/>
            <person name="Bristow J."/>
            <person name="Eisen J.A."/>
            <person name="Markowitz V."/>
            <person name="Hugenholtz P."/>
            <person name="Kyrpides N.C."/>
            <person name="Klenk H.P."/>
            <person name="Land M."/>
        </authorList>
    </citation>
    <scope>NUCLEOTIDE SEQUENCE [LARGE SCALE GENOMIC DNA]</scope>
    <source>
        <strain evidence="13">DSM 19672 / NBRC 101217 / Yu37-1</strain>
    </source>
</reference>
<keyword evidence="12" id="KW-0808">Transferase</keyword>
<accession>E4TIH4</accession>
<dbReference type="EC" id="6.3.5.7" evidence="3 10"/>
<evidence type="ECO:0000256" key="7">
    <source>
        <dbReference type="ARBA" id="ARBA00022840"/>
    </source>
</evidence>
<feature type="active site" description="Charge relay system" evidence="10">
    <location>
        <position position="75"/>
    </location>
</feature>
<keyword evidence="12" id="KW-0378">Hydrolase</keyword>
<evidence type="ECO:0000313" key="13">
    <source>
        <dbReference type="Proteomes" id="UP000007039"/>
    </source>
</evidence>
<proteinExistence type="inferred from homology"/>
<keyword evidence="8 10" id="KW-0648">Protein biosynthesis</keyword>
<dbReference type="OrthoDB" id="9811471at2"/>
<evidence type="ECO:0000259" key="11">
    <source>
        <dbReference type="Pfam" id="PF01425"/>
    </source>
</evidence>
<keyword evidence="13" id="KW-1185">Reference proteome</keyword>
<sequence>MDLLNSSLKTHVELLKNKKISSKEMVDFYLGRIKKYDNVINSFITLNPEAQKEAEAYDSGAYSDKPFAGIPIAVKDNMVTKGLLTTCGSNILNNFIPPYDATVIKELKDAGFIILGKLNMDEFAMGSSCETSFYKKTVNPYDINRVPGGSSGGSAASVAARLVPASLGSDTGGSIRQPAALCNIVGFKPTYGRVSRFGLVAFASSLDQIGPMTKTVEDAALLLEVIGKYDKRDSTSFNTDSFKYTDPYRDSIKGVKIGLPKEYFGEGLSPEVAKATEDAIEFFKRNGAEIIDISMPHTDYAVSVYYILATAEASSNLARFDGVKYGFRERCEDLNDMYTLTRSRGFGTEVKRRIMLGTYVLSSGYYDAYYLKAQKVRTLIKKDFIEAFNKVDFILTPTSPTTAFRLGEKASNPLEMYLSDIYTISLNLFGGCGLSIPGGFDANGLPIGVQLLGNYFDEDRLLSLASFFERATEYYKKLPENFK</sequence>
<dbReference type="InterPro" id="IPR023631">
    <property type="entry name" value="Amidase_dom"/>
</dbReference>
<reference key="1">
    <citation type="submission" date="2010-11" db="EMBL/GenBank/DDBJ databases">
        <title>The complete genome of chromosome of Calditerrivibrio nitroreducens DSM 19672.</title>
        <authorList>
            <consortium name="US DOE Joint Genome Institute (JGI-PGF)"/>
            <person name="Lucas S."/>
            <person name="Copeland A."/>
            <person name="Lapidus A."/>
            <person name="Bruce D."/>
            <person name="Goodwin L."/>
            <person name="Pitluck S."/>
            <person name="Kyrpides N."/>
            <person name="Mavromatis K."/>
            <person name="Ivanova N."/>
            <person name="Mikhailova N."/>
            <person name="Zeytun A."/>
            <person name="Brettin T."/>
            <person name="Detter J.C."/>
            <person name="Tapia R."/>
            <person name="Han C."/>
            <person name="Land M."/>
            <person name="Hauser L."/>
            <person name="Markowitz V."/>
            <person name="Cheng J.-F."/>
            <person name="Hugenholtz P."/>
            <person name="Woyke T."/>
            <person name="Wu D."/>
            <person name="Spring S."/>
            <person name="Schroeder M."/>
            <person name="Brambilla E."/>
            <person name="Klenk H.-P."/>
            <person name="Eisen J.A."/>
        </authorList>
    </citation>
    <scope>NUCLEOTIDE SEQUENCE [LARGE SCALE GENOMIC DNA]</scope>
    <source>
        <strain>DSM 19672</strain>
    </source>
</reference>
<name>E4TIH4_CALNY</name>
<feature type="active site" description="Charge relay system" evidence="10">
    <location>
        <position position="150"/>
    </location>
</feature>
<evidence type="ECO:0000256" key="3">
    <source>
        <dbReference type="ARBA" id="ARBA00012739"/>
    </source>
</evidence>
<gene>
    <name evidence="10" type="primary">gatA</name>
    <name evidence="12" type="ordered locus">Calni_0083</name>
</gene>
<evidence type="ECO:0000256" key="5">
    <source>
        <dbReference type="ARBA" id="ARBA00022598"/>
    </source>
</evidence>
<evidence type="ECO:0000313" key="12">
    <source>
        <dbReference type="EMBL" id="ADR17999.1"/>
    </source>
</evidence>
<organism evidence="12 13">
    <name type="scientific">Calditerrivibrio nitroreducens (strain DSM 19672 / NBRC 101217 / Yu37-1)</name>
    <dbReference type="NCBI Taxonomy" id="768670"/>
    <lineage>
        <taxon>Bacteria</taxon>
        <taxon>Pseudomonadati</taxon>
        <taxon>Deferribacterota</taxon>
        <taxon>Deferribacteres</taxon>
        <taxon>Deferribacterales</taxon>
        <taxon>Calditerrivibrionaceae</taxon>
    </lineage>
</organism>
<dbReference type="PANTHER" id="PTHR11895">
    <property type="entry name" value="TRANSAMIDASE"/>
    <property type="match status" value="1"/>
</dbReference>
<evidence type="ECO:0000256" key="8">
    <source>
        <dbReference type="ARBA" id="ARBA00022917"/>
    </source>
</evidence>
<comment type="catalytic activity">
    <reaction evidence="9 10">
        <text>L-glutamyl-tRNA(Gln) + L-glutamine + ATP + H2O = L-glutaminyl-tRNA(Gln) + L-glutamate + ADP + phosphate + H(+)</text>
        <dbReference type="Rhea" id="RHEA:17521"/>
        <dbReference type="Rhea" id="RHEA-COMP:9681"/>
        <dbReference type="Rhea" id="RHEA-COMP:9684"/>
        <dbReference type="ChEBI" id="CHEBI:15377"/>
        <dbReference type="ChEBI" id="CHEBI:15378"/>
        <dbReference type="ChEBI" id="CHEBI:29985"/>
        <dbReference type="ChEBI" id="CHEBI:30616"/>
        <dbReference type="ChEBI" id="CHEBI:43474"/>
        <dbReference type="ChEBI" id="CHEBI:58359"/>
        <dbReference type="ChEBI" id="CHEBI:78520"/>
        <dbReference type="ChEBI" id="CHEBI:78521"/>
        <dbReference type="ChEBI" id="CHEBI:456216"/>
        <dbReference type="EC" id="6.3.5.7"/>
    </reaction>
</comment>
<dbReference type="HAMAP" id="MF_00120">
    <property type="entry name" value="GatA"/>
    <property type="match status" value="1"/>
</dbReference>
<dbReference type="GO" id="GO:0016740">
    <property type="term" value="F:transferase activity"/>
    <property type="evidence" value="ECO:0007669"/>
    <property type="project" value="UniProtKB-KW"/>
</dbReference>
<keyword evidence="5 10" id="KW-0436">Ligase</keyword>
<dbReference type="AlphaFoldDB" id="E4TIH4"/>
<dbReference type="STRING" id="768670.Calni_0083"/>
<dbReference type="PROSITE" id="PS00571">
    <property type="entry name" value="AMIDASES"/>
    <property type="match status" value="1"/>
</dbReference>
<dbReference type="InterPro" id="IPR020556">
    <property type="entry name" value="Amidase_CS"/>
</dbReference>
<evidence type="ECO:0000256" key="10">
    <source>
        <dbReference type="HAMAP-Rule" id="MF_00120"/>
    </source>
</evidence>
<dbReference type="GO" id="GO:0030956">
    <property type="term" value="C:glutamyl-tRNA(Gln) amidotransferase complex"/>
    <property type="evidence" value="ECO:0007669"/>
    <property type="project" value="InterPro"/>
</dbReference>
<comment type="similarity">
    <text evidence="1 10">Belongs to the amidase family. GatA subfamily.</text>
</comment>
<dbReference type="KEGG" id="cni:Calni_0083"/>
<dbReference type="InterPro" id="IPR000120">
    <property type="entry name" value="Amidase"/>
</dbReference>
<evidence type="ECO:0000256" key="4">
    <source>
        <dbReference type="ARBA" id="ARBA00014428"/>
    </source>
</evidence>
<dbReference type="eggNOG" id="COG0154">
    <property type="taxonomic scope" value="Bacteria"/>
</dbReference>
<dbReference type="HOGENOM" id="CLU_009600_0_3_0"/>
<dbReference type="GO" id="GO:0050567">
    <property type="term" value="F:glutaminyl-tRNA synthase (glutamine-hydrolyzing) activity"/>
    <property type="evidence" value="ECO:0007669"/>
    <property type="project" value="UniProtKB-UniRule"/>
</dbReference>
<dbReference type="GO" id="GO:0016787">
    <property type="term" value="F:hydrolase activity"/>
    <property type="evidence" value="ECO:0007669"/>
    <property type="project" value="UniProtKB-KW"/>
</dbReference>
<evidence type="ECO:0000256" key="2">
    <source>
        <dbReference type="ARBA" id="ARBA00011123"/>
    </source>
</evidence>
<dbReference type="GO" id="GO:0006412">
    <property type="term" value="P:translation"/>
    <property type="evidence" value="ECO:0007669"/>
    <property type="project" value="UniProtKB-UniRule"/>
</dbReference>
<dbReference type="EMBL" id="CP002347">
    <property type="protein sequence ID" value="ADR17999.1"/>
    <property type="molecule type" value="Genomic_DNA"/>
</dbReference>
<dbReference type="SUPFAM" id="SSF75304">
    <property type="entry name" value="Amidase signature (AS) enzymes"/>
    <property type="match status" value="1"/>
</dbReference>
<dbReference type="InterPro" id="IPR004412">
    <property type="entry name" value="GatA"/>
</dbReference>
<dbReference type="GO" id="GO:0005524">
    <property type="term" value="F:ATP binding"/>
    <property type="evidence" value="ECO:0007669"/>
    <property type="project" value="UniProtKB-KW"/>
</dbReference>
<comment type="function">
    <text evidence="10">Allows the formation of correctly charged Gln-tRNA(Gln) through the transamidation of misacylated Glu-tRNA(Gln) in organisms which lack glutaminyl-tRNA synthetase. The reaction takes place in the presence of glutamine and ATP through an activated gamma-phospho-Glu-tRNA(Gln).</text>
</comment>
<dbReference type="Proteomes" id="UP000007039">
    <property type="component" value="Chromosome"/>
</dbReference>
<dbReference type="Gene3D" id="3.90.1300.10">
    <property type="entry name" value="Amidase signature (AS) domain"/>
    <property type="match status" value="1"/>
</dbReference>
<dbReference type="Pfam" id="PF01425">
    <property type="entry name" value="Amidase"/>
    <property type="match status" value="1"/>
</dbReference>
<evidence type="ECO:0000256" key="1">
    <source>
        <dbReference type="ARBA" id="ARBA00008069"/>
    </source>
</evidence>
<dbReference type="NCBIfam" id="TIGR00132">
    <property type="entry name" value="gatA"/>
    <property type="match status" value="1"/>
</dbReference>
<comment type="subunit">
    <text evidence="2 10">Heterotrimer of A, B and C subunits.</text>
</comment>
<dbReference type="InterPro" id="IPR036928">
    <property type="entry name" value="AS_sf"/>
</dbReference>
<evidence type="ECO:0000256" key="6">
    <source>
        <dbReference type="ARBA" id="ARBA00022741"/>
    </source>
</evidence>
<keyword evidence="7 10" id="KW-0067">ATP-binding</keyword>
<dbReference type="RefSeq" id="WP_013450216.1">
    <property type="nucleotide sequence ID" value="NC_014758.1"/>
</dbReference>
<feature type="domain" description="Amidase" evidence="11">
    <location>
        <begin position="24"/>
        <end position="462"/>
    </location>
</feature>
<dbReference type="PANTHER" id="PTHR11895:SF151">
    <property type="entry name" value="GLUTAMYL-TRNA(GLN) AMIDOTRANSFERASE SUBUNIT A"/>
    <property type="match status" value="1"/>
</dbReference>
<feature type="active site" description="Acyl-ester intermediate" evidence="10">
    <location>
        <position position="174"/>
    </location>
</feature>
<protein>
    <recommendedName>
        <fullName evidence="4 10">Glutamyl-tRNA(Gln) amidotransferase subunit A</fullName>
        <shortName evidence="10">Glu-ADT subunit A</shortName>
        <ecNumber evidence="3 10">6.3.5.7</ecNumber>
    </recommendedName>
</protein>
<evidence type="ECO:0000256" key="9">
    <source>
        <dbReference type="ARBA" id="ARBA00047407"/>
    </source>
</evidence>